<dbReference type="PROSITE" id="PS51012">
    <property type="entry name" value="ABC_TM2"/>
    <property type="match status" value="1"/>
</dbReference>
<evidence type="ECO:0000313" key="9">
    <source>
        <dbReference type="Proteomes" id="UP000634229"/>
    </source>
</evidence>
<dbReference type="InterPro" id="IPR051784">
    <property type="entry name" value="Nod_factor_ABC_transporter"/>
</dbReference>
<dbReference type="InterPro" id="IPR047817">
    <property type="entry name" value="ABC2_TM_bact-type"/>
</dbReference>
<keyword evidence="4 6" id="KW-0472">Membrane</keyword>
<feature type="domain" description="ABC transmembrane type-2" evidence="7">
    <location>
        <begin position="29"/>
        <end position="264"/>
    </location>
</feature>
<comment type="caution">
    <text evidence="6">Lacks conserved residue(s) required for the propagation of feature annotation.</text>
</comment>
<keyword evidence="3 6" id="KW-1133">Transmembrane helix</keyword>
<evidence type="ECO:0000256" key="5">
    <source>
        <dbReference type="ARBA" id="ARBA00023251"/>
    </source>
</evidence>
<dbReference type="PIRSF" id="PIRSF006648">
    <property type="entry name" value="DrrB"/>
    <property type="match status" value="1"/>
</dbReference>
<evidence type="ECO:0000256" key="6">
    <source>
        <dbReference type="RuleBase" id="RU361157"/>
    </source>
</evidence>
<dbReference type="EMBL" id="JAERRF010000015">
    <property type="protein sequence ID" value="MBL1099778.1"/>
    <property type="molecule type" value="Genomic_DNA"/>
</dbReference>
<evidence type="ECO:0000256" key="2">
    <source>
        <dbReference type="ARBA" id="ARBA00022692"/>
    </source>
</evidence>
<feature type="transmembrane region" description="Helical" evidence="6">
    <location>
        <begin position="64"/>
        <end position="84"/>
    </location>
</feature>
<feature type="transmembrane region" description="Helical" evidence="6">
    <location>
        <begin position="29"/>
        <end position="52"/>
    </location>
</feature>
<sequence length="266" mass="28165">MSDTTLRWAARDTAAMLDRQLTRLRHAPALFTITLVAPLMMLVLFGYVFGSAIQVPGSGDYREYLVPGLFVSVATGGILTGMIGTAQDMQRGVMDRFRTLPMSRAAVPLGQAASEVLIAAVGLVPLALLGLAVGWRVQGGVGAALGAFGLLLLFRLATAWIGQYLGMVVGTEEAAGQLSSLTFSLPMVSNTYVPTDGMPGWLRFVADWNPISAVVAACRDLFGNAAADPDAAWPLAHPVAASIGWSLLLVAVFMPLTVRRYTRGGR</sequence>
<feature type="transmembrane region" description="Helical" evidence="6">
    <location>
        <begin position="141"/>
        <end position="162"/>
    </location>
</feature>
<comment type="subcellular location">
    <subcellularLocation>
        <location evidence="6">Cell membrane</location>
        <topology evidence="6">Multi-pass membrane protein</topology>
    </subcellularLocation>
    <subcellularLocation>
        <location evidence="1">Membrane</location>
        <topology evidence="1">Multi-pass membrane protein</topology>
    </subcellularLocation>
</comment>
<organism evidence="8 9">
    <name type="scientific">Streptomyces coffeae</name>
    <dbReference type="NCBI Taxonomy" id="621382"/>
    <lineage>
        <taxon>Bacteria</taxon>
        <taxon>Bacillati</taxon>
        <taxon>Actinomycetota</taxon>
        <taxon>Actinomycetes</taxon>
        <taxon>Kitasatosporales</taxon>
        <taxon>Streptomycetaceae</taxon>
        <taxon>Streptomyces</taxon>
    </lineage>
</organism>
<evidence type="ECO:0000259" key="7">
    <source>
        <dbReference type="PROSITE" id="PS51012"/>
    </source>
</evidence>
<keyword evidence="6" id="KW-1003">Cell membrane</keyword>
<comment type="caution">
    <text evidence="8">The sequence shown here is derived from an EMBL/GenBank/DDBJ whole genome shotgun (WGS) entry which is preliminary data.</text>
</comment>
<name>A0ABS1NIG0_9ACTN</name>
<dbReference type="PANTHER" id="PTHR43229:SF2">
    <property type="entry name" value="NODULATION PROTEIN J"/>
    <property type="match status" value="1"/>
</dbReference>
<dbReference type="InterPro" id="IPR000412">
    <property type="entry name" value="ABC_2_transport"/>
</dbReference>
<evidence type="ECO:0000256" key="4">
    <source>
        <dbReference type="ARBA" id="ARBA00023136"/>
    </source>
</evidence>
<evidence type="ECO:0000313" key="8">
    <source>
        <dbReference type="EMBL" id="MBL1099778.1"/>
    </source>
</evidence>
<evidence type="ECO:0000256" key="3">
    <source>
        <dbReference type="ARBA" id="ARBA00022989"/>
    </source>
</evidence>
<comment type="similarity">
    <text evidence="6">Belongs to the ABC-2 integral membrane protein family.</text>
</comment>
<dbReference type="Proteomes" id="UP000634229">
    <property type="component" value="Unassembled WGS sequence"/>
</dbReference>
<proteinExistence type="inferred from homology"/>
<dbReference type="InterPro" id="IPR013525">
    <property type="entry name" value="ABC2_TM"/>
</dbReference>
<accession>A0ABS1NIG0</accession>
<evidence type="ECO:0000256" key="1">
    <source>
        <dbReference type="ARBA" id="ARBA00004141"/>
    </source>
</evidence>
<feature type="transmembrane region" description="Helical" evidence="6">
    <location>
        <begin position="105"/>
        <end position="135"/>
    </location>
</feature>
<dbReference type="Pfam" id="PF01061">
    <property type="entry name" value="ABC2_membrane"/>
    <property type="match status" value="1"/>
</dbReference>
<dbReference type="PANTHER" id="PTHR43229">
    <property type="entry name" value="NODULATION PROTEIN J"/>
    <property type="match status" value="1"/>
</dbReference>
<reference evidence="8 9" key="1">
    <citation type="submission" date="2021-01" db="EMBL/GenBank/DDBJ databases">
        <title>WGS of actinomycetes isolated from Thailand.</title>
        <authorList>
            <person name="Thawai C."/>
        </authorList>
    </citation>
    <scope>NUCLEOTIDE SEQUENCE [LARGE SCALE GENOMIC DNA]</scope>
    <source>
        <strain evidence="8 9">CA1R205</strain>
    </source>
</reference>
<gene>
    <name evidence="8" type="ORF">JK363_24535</name>
</gene>
<protein>
    <recommendedName>
        <fullName evidence="6">Transport permease protein</fullName>
    </recommendedName>
</protein>
<keyword evidence="2 6" id="KW-0812">Transmembrane</keyword>
<feature type="transmembrane region" description="Helical" evidence="6">
    <location>
        <begin position="239"/>
        <end position="258"/>
    </location>
</feature>
<keyword evidence="6" id="KW-0813">Transport</keyword>
<keyword evidence="9" id="KW-1185">Reference proteome</keyword>
<dbReference type="RefSeq" id="WP_201877313.1">
    <property type="nucleotide sequence ID" value="NZ_JAERRF010000015.1"/>
</dbReference>
<keyword evidence="5" id="KW-0046">Antibiotic resistance</keyword>